<evidence type="ECO:0000313" key="9">
    <source>
        <dbReference type="EMBL" id="KAL3389898.1"/>
    </source>
</evidence>
<evidence type="ECO:0000256" key="7">
    <source>
        <dbReference type="ARBA" id="ARBA00023136"/>
    </source>
</evidence>
<dbReference type="SUPFAM" id="SSF74788">
    <property type="entry name" value="Cullin repeat-like"/>
    <property type="match status" value="1"/>
</dbReference>
<dbReference type="GO" id="GO:0000139">
    <property type="term" value="C:Golgi membrane"/>
    <property type="evidence" value="ECO:0007669"/>
    <property type="project" value="UniProtKB-SubCell"/>
</dbReference>
<accession>A0ABD2WAF0</accession>
<dbReference type="Pfam" id="PF04124">
    <property type="entry name" value="Dor1"/>
    <property type="match status" value="1"/>
</dbReference>
<keyword evidence="7" id="KW-0472">Membrane</keyword>
<evidence type="ECO:0000256" key="2">
    <source>
        <dbReference type="ARBA" id="ARBA00006419"/>
    </source>
</evidence>
<dbReference type="PANTHER" id="PTHR21311">
    <property type="entry name" value="CONSERVED OLIGOMERIC GOLGI COMPLEX COMPONENT 8"/>
    <property type="match status" value="1"/>
</dbReference>
<evidence type="ECO:0000256" key="8">
    <source>
        <dbReference type="ARBA" id="ARBA00031347"/>
    </source>
</evidence>
<dbReference type="EMBL" id="JBJJXI010000122">
    <property type="protein sequence ID" value="KAL3389898.1"/>
    <property type="molecule type" value="Genomic_DNA"/>
</dbReference>
<dbReference type="InterPro" id="IPR016159">
    <property type="entry name" value="Cullin_repeat-like_dom_sf"/>
</dbReference>
<comment type="caution">
    <text evidence="9">The sequence shown here is derived from an EMBL/GenBank/DDBJ whole genome shotgun (WGS) entry which is preliminary data.</text>
</comment>
<keyword evidence="5" id="KW-0653">Protein transport</keyword>
<organism evidence="9 10">
    <name type="scientific">Trichogramma kaykai</name>
    <dbReference type="NCBI Taxonomy" id="54128"/>
    <lineage>
        <taxon>Eukaryota</taxon>
        <taxon>Metazoa</taxon>
        <taxon>Ecdysozoa</taxon>
        <taxon>Arthropoda</taxon>
        <taxon>Hexapoda</taxon>
        <taxon>Insecta</taxon>
        <taxon>Pterygota</taxon>
        <taxon>Neoptera</taxon>
        <taxon>Endopterygota</taxon>
        <taxon>Hymenoptera</taxon>
        <taxon>Apocrita</taxon>
        <taxon>Proctotrupomorpha</taxon>
        <taxon>Chalcidoidea</taxon>
        <taxon>Trichogrammatidae</taxon>
        <taxon>Trichogramma</taxon>
    </lineage>
</organism>
<evidence type="ECO:0000313" key="10">
    <source>
        <dbReference type="Proteomes" id="UP001627154"/>
    </source>
</evidence>
<dbReference type="Proteomes" id="UP001627154">
    <property type="component" value="Unassembled WGS sequence"/>
</dbReference>
<dbReference type="GO" id="GO:0015031">
    <property type="term" value="P:protein transport"/>
    <property type="evidence" value="ECO:0007669"/>
    <property type="project" value="UniProtKB-KW"/>
</dbReference>
<evidence type="ECO:0000256" key="5">
    <source>
        <dbReference type="ARBA" id="ARBA00022927"/>
    </source>
</evidence>
<comment type="subcellular location">
    <subcellularLocation>
        <location evidence="1">Golgi apparatus membrane</location>
        <topology evidence="1">Peripheral membrane protein</topology>
    </subcellularLocation>
</comment>
<reference evidence="9 10" key="1">
    <citation type="journal article" date="2024" name="bioRxiv">
        <title>A reference genome for Trichogramma kaykai: A tiny desert-dwelling parasitoid wasp with competing sex-ratio distorters.</title>
        <authorList>
            <person name="Culotta J."/>
            <person name="Lindsey A.R."/>
        </authorList>
    </citation>
    <scope>NUCLEOTIDE SEQUENCE [LARGE SCALE GENOMIC DNA]</scope>
    <source>
        <strain evidence="9 10">KSX58</strain>
    </source>
</reference>
<evidence type="ECO:0000256" key="1">
    <source>
        <dbReference type="ARBA" id="ARBA00004395"/>
    </source>
</evidence>
<evidence type="ECO:0000256" key="6">
    <source>
        <dbReference type="ARBA" id="ARBA00023034"/>
    </source>
</evidence>
<keyword evidence="4" id="KW-0813">Transport</keyword>
<sequence>MARQSRDSENLSFLRGLAESREDPMDLFNYLLAIGATNKTFLRQESNELHEKKKVFLNEIRKLVINNYEPFINSKKYSRKILKTMILANEDLSIVSDNIPCFVDECKLYCENLENLKVMKKVHRYSVTKTIKLQNILELPFLMRSCLNKKLCQEALELSYYVKNIGIRFQDTTLLMSTVIQTEHFWLLTIDWIFVELEKDMSIPLCLQLINFLRAIGIFTEAELRIRFIEKRNVWYQSSLKSISLEPRNEYLAKVIEFTRVSLFGIISQYKALFHDDSSHTFLDEISSMFFQWIEEKVIQFFDILECELPKVVFMEYIFDQCTYFASSFRRLGIDFTCRLSQIFVKVYGAKFEKQIIDNTKLFVENMESSYLEEKNYASLSSSITNFDNMKTSCQELYPFAAFCNGIFSSFNAIRLNTPFVLRLKIRNSLELSMHCLQCTIQEKTKQIKQKSFQSDELDRFFKLLQENCILSIQNSMKKVLPENQFVKYFGITQFDMELQV</sequence>
<dbReference type="AlphaFoldDB" id="A0ABD2WAF0"/>
<protein>
    <recommendedName>
        <fullName evidence="3">Conserved oligomeric Golgi complex subunit 8</fullName>
    </recommendedName>
    <alternativeName>
        <fullName evidence="8">Component of oligomeric Golgi complex 8</fullName>
    </alternativeName>
</protein>
<evidence type="ECO:0000256" key="3">
    <source>
        <dbReference type="ARBA" id="ARBA00020983"/>
    </source>
</evidence>
<keyword evidence="6" id="KW-0333">Golgi apparatus</keyword>
<comment type="similarity">
    <text evidence="2">Belongs to the COG8 family.</text>
</comment>
<dbReference type="PANTHER" id="PTHR21311:SF0">
    <property type="entry name" value="CONSERVED OLIGOMERIC GOLGI COMPLEX SUBUNIT 8"/>
    <property type="match status" value="1"/>
</dbReference>
<keyword evidence="10" id="KW-1185">Reference proteome</keyword>
<evidence type="ECO:0000256" key="4">
    <source>
        <dbReference type="ARBA" id="ARBA00022448"/>
    </source>
</evidence>
<proteinExistence type="inferred from homology"/>
<name>A0ABD2WAF0_9HYME</name>
<dbReference type="InterPro" id="IPR007255">
    <property type="entry name" value="COG8"/>
</dbReference>
<gene>
    <name evidence="9" type="ORF">TKK_015255</name>
</gene>